<evidence type="ECO:0000256" key="8">
    <source>
        <dbReference type="ARBA" id="ARBA00047669"/>
    </source>
</evidence>
<feature type="transmembrane region" description="Helical" evidence="12">
    <location>
        <begin position="70"/>
        <end position="88"/>
    </location>
</feature>
<dbReference type="GO" id="GO:0005975">
    <property type="term" value="P:carbohydrate metabolic process"/>
    <property type="evidence" value="ECO:0007669"/>
    <property type="project" value="InterPro"/>
</dbReference>
<keyword evidence="12" id="KW-1133">Transmembrane helix</keyword>
<dbReference type="OrthoDB" id="432170at2759"/>
<keyword evidence="6" id="KW-0106">Calcium</keyword>
<comment type="catalytic activity">
    <reaction evidence="8">
        <text>N(4)-(alpha-D-Man-(1-&gt;2)-alpha-D-Man-(1-&gt;2)-alpha-D-Man-(1-&gt;3)-[alpha-D-Man-(1-&gt;3)-[alpha-D-Man-(1-&gt;2)-alpha-D-Man-(1-&gt;6)]-alpha-D-Man-(1-&gt;6)]-beta-D-Man-(1-&gt;4)-beta-D-GlcNAc-(1-&gt;4)-beta-D-GlcNAc)-L-asparaginyl-[protein] (N-glucan mannose isomer 8A1,2,3B1,3) + 3 H2O = N(4)-(alpha-D-Man-(1-&gt;3)-[alpha-D-Man-(1-&gt;3)-[alpha-D-Man-(1-&gt;6)]-alpha-D-Man-(1-&gt;6)]-beta-D-Man-(1-&gt;4)-beta-D-GlcNAc-(1-&gt;4)-beta-D-GlcNAc)-L-asparaginyl-[protein] (N-glucan mannose isomer 5A1,2) + 3 beta-D-mannose</text>
        <dbReference type="Rhea" id="RHEA:56028"/>
        <dbReference type="Rhea" id="RHEA-COMP:14358"/>
        <dbReference type="Rhea" id="RHEA-COMP:14367"/>
        <dbReference type="ChEBI" id="CHEBI:15377"/>
        <dbReference type="ChEBI" id="CHEBI:28563"/>
        <dbReference type="ChEBI" id="CHEBI:59087"/>
        <dbReference type="ChEBI" id="CHEBI:60628"/>
        <dbReference type="EC" id="3.2.1.113"/>
    </reaction>
</comment>
<name>A0A0G4EWA4_VITBC</name>
<dbReference type="EC" id="3.2.1.-" evidence="11"/>
<keyword evidence="12" id="KW-0472">Membrane</keyword>
<evidence type="ECO:0000256" key="7">
    <source>
        <dbReference type="ARBA" id="ARBA00023157"/>
    </source>
</evidence>
<dbReference type="Proteomes" id="UP000041254">
    <property type="component" value="Unassembled WGS sequence"/>
</dbReference>
<dbReference type="EMBL" id="CDMY01000336">
    <property type="protein sequence ID" value="CEM03237.1"/>
    <property type="molecule type" value="Genomic_DNA"/>
</dbReference>
<comment type="cofactor">
    <cofactor evidence="1">
        <name>Ca(2+)</name>
        <dbReference type="ChEBI" id="CHEBI:29108"/>
    </cofactor>
</comment>
<dbReference type="GO" id="GO:0004571">
    <property type="term" value="F:mannosyl-oligosaccharide 1,2-alpha-mannosidase activity"/>
    <property type="evidence" value="ECO:0007669"/>
    <property type="project" value="InterPro"/>
</dbReference>
<dbReference type="GO" id="GO:0005783">
    <property type="term" value="C:endoplasmic reticulum"/>
    <property type="evidence" value="ECO:0007669"/>
    <property type="project" value="TreeGrafter"/>
</dbReference>
<dbReference type="PRINTS" id="PR00747">
    <property type="entry name" value="GLYHDRLASE47"/>
</dbReference>
<organism evidence="13 14">
    <name type="scientific">Vitrella brassicaformis (strain CCMP3155)</name>
    <dbReference type="NCBI Taxonomy" id="1169540"/>
    <lineage>
        <taxon>Eukaryota</taxon>
        <taxon>Sar</taxon>
        <taxon>Alveolata</taxon>
        <taxon>Colpodellida</taxon>
        <taxon>Vitrellaceae</taxon>
        <taxon>Vitrella</taxon>
    </lineage>
</organism>
<comment type="pathway">
    <text evidence="2">Protein modification; protein glycosylation.</text>
</comment>
<evidence type="ECO:0000256" key="4">
    <source>
        <dbReference type="ARBA" id="ARBA00022723"/>
    </source>
</evidence>
<dbReference type="GO" id="GO:0016020">
    <property type="term" value="C:membrane"/>
    <property type="evidence" value="ECO:0007669"/>
    <property type="project" value="InterPro"/>
</dbReference>
<evidence type="ECO:0000256" key="1">
    <source>
        <dbReference type="ARBA" id="ARBA00001913"/>
    </source>
</evidence>
<reference evidence="13 14" key="1">
    <citation type="submission" date="2014-11" db="EMBL/GenBank/DDBJ databases">
        <authorList>
            <person name="Zhu J."/>
            <person name="Qi W."/>
            <person name="Song R."/>
        </authorList>
    </citation>
    <scope>NUCLEOTIDE SEQUENCE [LARGE SCALE GENOMIC DNA]</scope>
</reference>
<dbReference type="Pfam" id="PF01532">
    <property type="entry name" value="Glyco_hydro_47"/>
    <property type="match status" value="1"/>
</dbReference>
<accession>A0A0G4EWA4</accession>
<keyword evidence="4" id="KW-0479">Metal-binding</keyword>
<evidence type="ECO:0000256" key="3">
    <source>
        <dbReference type="ARBA" id="ARBA00007658"/>
    </source>
</evidence>
<feature type="disulfide bond" evidence="10">
    <location>
        <begin position="591"/>
        <end position="648"/>
    </location>
</feature>
<dbReference type="SUPFAM" id="SSF48225">
    <property type="entry name" value="Seven-hairpin glycosidases"/>
    <property type="match status" value="1"/>
</dbReference>
<evidence type="ECO:0000256" key="10">
    <source>
        <dbReference type="PIRSR" id="PIRSR601382-3"/>
    </source>
</evidence>
<evidence type="ECO:0000256" key="9">
    <source>
        <dbReference type="ARBA" id="ARBA00048605"/>
    </source>
</evidence>
<dbReference type="InterPro" id="IPR012341">
    <property type="entry name" value="6hp_glycosidase-like_sf"/>
</dbReference>
<evidence type="ECO:0000313" key="13">
    <source>
        <dbReference type="EMBL" id="CEM03237.1"/>
    </source>
</evidence>
<evidence type="ECO:0000256" key="6">
    <source>
        <dbReference type="ARBA" id="ARBA00022837"/>
    </source>
</evidence>
<protein>
    <recommendedName>
        <fullName evidence="11">alpha-1,2-Mannosidase</fullName>
        <ecNumber evidence="11">3.2.1.-</ecNumber>
    </recommendedName>
</protein>
<dbReference type="InParanoid" id="A0A0G4EWA4"/>
<gene>
    <name evidence="13" type="ORF">Vbra_21085</name>
</gene>
<comment type="catalytic activity">
    <reaction evidence="9">
        <text>N(4)-(alpha-D-Man-(1-&gt;2)-alpha-D-Man-(1-&gt;2)-alpha-D-Man-(1-&gt;3)-[alpha-D-Man-(1-&gt;2)-alpha-D-Man-(1-&gt;3)-[alpha-D-Man-(1-&gt;2)-alpha-D-Man-(1-&gt;6)]-alpha-D-Man-(1-&gt;6)]-beta-D-Man-(1-&gt;4)-beta-D-GlcNAc-(1-&gt;4)-beta-D-GlcNAc)-L-asparaginyl-[protein] (N-glucan mannose isomer 9A1,2,3B1,2,3) + 4 H2O = N(4)-(alpha-D-Man-(1-&gt;3)-[alpha-D-Man-(1-&gt;3)-[alpha-D-Man-(1-&gt;6)]-alpha-D-Man-(1-&gt;6)]-beta-D-Man-(1-&gt;4)-beta-D-GlcNAc-(1-&gt;4)-beta-D-GlcNAc)-L-asparaginyl-[protein] (N-glucan mannose isomer 5A1,2) + 4 beta-D-mannose</text>
        <dbReference type="Rhea" id="RHEA:56008"/>
        <dbReference type="Rhea" id="RHEA-COMP:14356"/>
        <dbReference type="Rhea" id="RHEA-COMP:14367"/>
        <dbReference type="ChEBI" id="CHEBI:15377"/>
        <dbReference type="ChEBI" id="CHEBI:28563"/>
        <dbReference type="ChEBI" id="CHEBI:59087"/>
        <dbReference type="ChEBI" id="CHEBI:139493"/>
        <dbReference type="EC" id="3.2.1.113"/>
    </reaction>
</comment>
<evidence type="ECO:0000256" key="11">
    <source>
        <dbReference type="RuleBase" id="RU361193"/>
    </source>
</evidence>
<keyword evidence="7 10" id="KW-1015">Disulfide bond</keyword>
<dbReference type="GO" id="GO:0005509">
    <property type="term" value="F:calcium ion binding"/>
    <property type="evidence" value="ECO:0007669"/>
    <property type="project" value="InterPro"/>
</dbReference>
<dbReference type="AlphaFoldDB" id="A0A0G4EWA4"/>
<dbReference type="STRING" id="1169540.A0A0G4EWA4"/>
<dbReference type="InterPro" id="IPR001382">
    <property type="entry name" value="Glyco_hydro_47"/>
</dbReference>
<sequence length="671" mass="75397">MNIRCAIRRLILGPIPRPIPTDASAATCVEQSAPCRQLKRRNGHPAATEELLLPLPHIIKATNTKRRWSLARLLCLTLLVTTMLLVILDLSSYLHGGQAEEKANPPRFPRFLLRNRLPFTHMSILSAPPAVEPSPSPVALPQLATVTRRQLTPAEIRRTQRCSKQLMDLLSEDDLVAMSLLQMEAFSAIRDYRQCPLMSNMCVSFSNYLAEESAIRKGLVRRNLRWFWHKYERHAFGSDEMTPSNGIGQNPWGGFGVMILDSMDTLFYAGLHEELDRALQWVADHLSFDRNYNVNVFETTIRQLVPTRGDEGTFAHSWIQFPPFSCRLACRVVSFRSIYSLLRPSLPGKEEDEMTEEEEKRRGHNVNRVLEEAISLGGRLLKAFPPAATPRQWSDSGAIIEEWMDGGRFVDVPQTSDVFLDNGKAANLAGTSCLAEIGSVQLEFKTLSHFTGDCSYQEAAEATTDLIERRRQVSKHGLVPVLLKPNDLSTHRGTISLGPRGDSFYEYLAKEWVLTGQQDELLQAMLLGFLRRLPELLSNTTIPPTLPQADWSKTHGDREGQVHYGRRGLVYVAEVSEHRRSKDPKMGHLTCFLPGVLMLLARTSLVRQPGEPPQSACQNGTFAPGCDNIDEGRYTYLERLADELCKTCVTMYFRTESGAHQEGKAESSANV</sequence>
<evidence type="ECO:0000313" key="14">
    <source>
        <dbReference type="Proteomes" id="UP000041254"/>
    </source>
</evidence>
<dbReference type="VEuPathDB" id="CryptoDB:Vbra_21085"/>
<dbReference type="PANTHER" id="PTHR11742">
    <property type="entry name" value="MANNOSYL-OLIGOSACCHARIDE ALPHA-1,2-MANNOSIDASE-RELATED"/>
    <property type="match status" value="1"/>
</dbReference>
<dbReference type="InterPro" id="IPR036026">
    <property type="entry name" value="Seven-hairpin_glycosidases"/>
</dbReference>
<evidence type="ECO:0000256" key="5">
    <source>
        <dbReference type="ARBA" id="ARBA00022801"/>
    </source>
</evidence>
<dbReference type="InterPro" id="IPR050749">
    <property type="entry name" value="Glycosyl_Hydrolase_47"/>
</dbReference>
<comment type="similarity">
    <text evidence="3 11">Belongs to the glycosyl hydrolase 47 family.</text>
</comment>
<evidence type="ECO:0000256" key="12">
    <source>
        <dbReference type="SAM" id="Phobius"/>
    </source>
</evidence>
<dbReference type="PhylomeDB" id="A0A0G4EWA4"/>
<keyword evidence="12" id="KW-0812">Transmembrane</keyword>
<keyword evidence="11" id="KW-0326">Glycosidase</keyword>
<dbReference type="PANTHER" id="PTHR11742:SF55">
    <property type="entry name" value="ENDOPLASMIC RETICULUM MANNOSYL-OLIGOSACCHARIDE 1,2-ALPHA-MANNOSIDASE"/>
    <property type="match status" value="1"/>
</dbReference>
<dbReference type="Gene3D" id="1.50.10.10">
    <property type="match status" value="1"/>
</dbReference>
<keyword evidence="5 11" id="KW-0378">Hydrolase</keyword>
<evidence type="ECO:0000256" key="2">
    <source>
        <dbReference type="ARBA" id="ARBA00004922"/>
    </source>
</evidence>
<keyword evidence="14" id="KW-1185">Reference proteome</keyword>
<proteinExistence type="inferred from homology"/>